<dbReference type="CDD" id="cd08347">
    <property type="entry name" value="PcpA_C_like"/>
    <property type="match status" value="1"/>
</dbReference>
<proteinExistence type="predicted"/>
<dbReference type="EMBL" id="LT670818">
    <property type="protein sequence ID" value="SHH70965.1"/>
    <property type="molecule type" value="Genomic_DNA"/>
</dbReference>
<dbReference type="InterPro" id="IPR052537">
    <property type="entry name" value="Extradiol_RC_dioxygenase"/>
</dbReference>
<evidence type="ECO:0000313" key="3">
    <source>
        <dbReference type="Proteomes" id="UP000190675"/>
    </source>
</evidence>
<dbReference type="InterPro" id="IPR037523">
    <property type="entry name" value="VOC_core"/>
</dbReference>
<sequence>MRSLRRDKRQALPLASLQDIPYIIRAALQAGRGRFPRWLIDAHGGITMQLTGIHHLTAISAKPRENLAFYTGLLGMRLVKKTVNQDDVSAYHLFYADGKANPGTDLTFFDFPAAPELRGTNSISRTGLRVAGEKALGFWRDRLKQAGGVTGEVVEVDGRLTLPFEDGEGQRLVLVDDGGEGAASPWERSTVPEENQIRGLGPIVLTVHDLASTEMALTGVMNMRRVRDYAAHGAHIHVFAMGEGGPAAELHVLEQKDVPPARQGAGAVHHVAFRTPDEAQYHAWTQRLNEVGIRNSGEIDRFYFRSLYFREPNGILFEIATDGPGFATDEPMETLGEKLALPPFLEARRAQIEAGLKPIG</sequence>
<dbReference type="PANTHER" id="PTHR36110:SF4">
    <property type="entry name" value="RING-CLEAVING DIOXYGENASE MHQA-RELATED"/>
    <property type="match status" value="1"/>
</dbReference>
<name>A0A1M5V6X0_9BRAD</name>
<dbReference type="InterPro" id="IPR029068">
    <property type="entry name" value="Glyas_Bleomycin-R_OHBP_Dase"/>
</dbReference>
<dbReference type="SUPFAM" id="SSF54593">
    <property type="entry name" value="Glyoxalase/Bleomycin resistance protein/Dihydroxybiphenyl dioxygenase"/>
    <property type="match status" value="1"/>
</dbReference>
<dbReference type="PROSITE" id="PS51819">
    <property type="entry name" value="VOC"/>
    <property type="match status" value="2"/>
</dbReference>
<dbReference type="Gene3D" id="3.10.180.10">
    <property type="entry name" value="2,3-Dihydroxybiphenyl 1,2-Dioxygenase, domain 1"/>
    <property type="match status" value="2"/>
</dbReference>
<feature type="domain" description="VOC" evidence="1">
    <location>
        <begin position="199"/>
        <end position="322"/>
    </location>
</feature>
<evidence type="ECO:0000259" key="1">
    <source>
        <dbReference type="PROSITE" id="PS51819"/>
    </source>
</evidence>
<accession>A0A1M5V6X0</accession>
<reference evidence="2 3" key="1">
    <citation type="submission" date="2016-11" db="EMBL/GenBank/DDBJ databases">
        <authorList>
            <person name="Jaros S."/>
            <person name="Januszkiewicz K."/>
            <person name="Wedrychowicz H."/>
        </authorList>
    </citation>
    <scope>NUCLEOTIDE SEQUENCE [LARGE SCALE GENOMIC DNA]</scope>
    <source>
        <strain evidence="2 3">GAS242</strain>
    </source>
</reference>
<evidence type="ECO:0000313" key="2">
    <source>
        <dbReference type="EMBL" id="SHH70965.1"/>
    </source>
</evidence>
<gene>
    <name evidence="2" type="ORF">SAMN05444169_8962</name>
</gene>
<dbReference type="Pfam" id="PF00903">
    <property type="entry name" value="Glyoxalase"/>
    <property type="match status" value="2"/>
</dbReference>
<dbReference type="InterPro" id="IPR004360">
    <property type="entry name" value="Glyas_Fos-R_dOase_dom"/>
</dbReference>
<organism evidence="2 3">
    <name type="scientific">Bradyrhizobium erythrophlei</name>
    <dbReference type="NCBI Taxonomy" id="1437360"/>
    <lineage>
        <taxon>Bacteria</taxon>
        <taxon>Pseudomonadati</taxon>
        <taxon>Pseudomonadota</taxon>
        <taxon>Alphaproteobacteria</taxon>
        <taxon>Hyphomicrobiales</taxon>
        <taxon>Nitrobacteraceae</taxon>
        <taxon>Bradyrhizobium</taxon>
    </lineage>
</organism>
<feature type="domain" description="VOC" evidence="1">
    <location>
        <begin position="52"/>
        <end position="177"/>
    </location>
</feature>
<dbReference type="AlphaFoldDB" id="A0A1M5V6X0"/>
<dbReference type="Proteomes" id="UP000190675">
    <property type="component" value="Chromosome I"/>
</dbReference>
<dbReference type="PANTHER" id="PTHR36110">
    <property type="entry name" value="RING-CLEAVING DIOXYGENASE MHQE-RELATED"/>
    <property type="match status" value="1"/>
</dbReference>
<protein>
    <submittedName>
        <fullName evidence="2">Glyoxalase family protein</fullName>
    </submittedName>
</protein>